<name>A0ABR3PW87_9TREE</name>
<feature type="domain" description="Ricin B lectin" evidence="2">
    <location>
        <begin position="41"/>
        <end position="186"/>
    </location>
</feature>
<gene>
    <name evidence="3" type="ORF">Q8F55_006137</name>
</gene>
<dbReference type="GeneID" id="95987180"/>
<evidence type="ECO:0000313" key="3">
    <source>
        <dbReference type="EMBL" id="KAL1406733.1"/>
    </source>
</evidence>
<keyword evidence="1" id="KW-0732">Signal</keyword>
<dbReference type="SUPFAM" id="SSF50370">
    <property type="entry name" value="Ricin B-like lectins"/>
    <property type="match status" value="1"/>
</dbReference>
<accession>A0ABR3PW87</accession>
<dbReference type="Gene3D" id="2.80.10.50">
    <property type="match status" value="1"/>
</dbReference>
<keyword evidence="4" id="KW-1185">Reference proteome</keyword>
<evidence type="ECO:0000313" key="4">
    <source>
        <dbReference type="Proteomes" id="UP001565368"/>
    </source>
</evidence>
<evidence type="ECO:0000256" key="1">
    <source>
        <dbReference type="SAM" id="SignalP"/>
    </source>
</evidence>
<organism evidence="3 4">
    <name type="scientific">Vanrija albida</name>
    <dbReference type="NCBI Taxonomy" id="181172"/>
    <lineage>
        <taxon>Eukaryota</taxon>
        <taxon>Fungi</taxon>
        <taxon>Dikarya</taxon>
        <taxon>Basidiomycota</taxon>
        <taxon>Agaricomycotina</taxon>
        <taxon>Tremellomycetes</taxon>
        <taxon>Trichosporonales</taxon>
        <taxon>Trichosporonaceae</taxon>
        <taxon>Vanrija</taxon>
    </lineage>
</organism>
<dbReference type="RefSeq" id="XP_069206677.1">
    <property type="nucleotide sequence ID" value="XM_069354606.1"/>
</dbReference>
<feature type="chain" id="PRO_5046741304" description="Ricin B lectin domain-containing protein" evidence="1">
    <location>
        <begin position="18"/>
        <end position="192"/>
    </location>
</feature>
<dbReference type="InterPro" id="IPR000772">
    <property type="entry name" value="Ricin_B_lectin"/>
</dbReference>
<dbReference type="CDD" id="cd00161">
    <property type="entry name" value="beta-trefoil_Ricin-like"/>
    <property type="match status" value="1"/>
</dbReference>
<reference evidence="3 4" key="1">
    <citation type="submission" date="2023-08" db="EMBL/GenBank/DDBJ databases">
        <title>Annotated Genome Sequence of Vanrija albida AlHP1.</title>
        <authorList>
            <person name="Herzog R."/>
        </authorList>
    </citation>
    <scope>NUCLEOTIDE SEQUENCE [LARGE SCALE GENOMIC DNA]</scope>
    <source>
        <strain evidence="3 4">AlHP1</strain>
    </source>
</reference>
<dbReference type="EMBL" id="JBBXJM010000005">
    <property type="protein sequence ID" value="KAL1406733.1"/>
    <property type="molecule type" value="Genomic_DNA"/>
</dbReference>
<dbReference type="SMART" id="SM00458">
    <property type="entry name" value="RICIN"/>
    <property type="match status" value="1"/>
</dbReference>
<dbReference type="Proteomes" id="UP001565368">
    <property type="component" value="Unassembled WGS sequence"/>
</dbReference>
<protein>
    <recommendedName>
        <fullName evidence="2">Ricin B lectin domain-containing protein</fullName>
    </recommendedName>
</protein>
<dbReference type="PROSITE" id="PS50231">
    <property type="entry name" value="RICIN_B_LECTIN"/>
    <property type="match status" value="1"/>
</dbReference>
<comment type="caution">
    <text evidence="3">The sequence shown here is derived from an EMBL/GenBank/DDBJ whole genome shotgun (WGS) entry which is preliminary data.</text>
</comment>
<dbReference type="InterPro" id="IPR035992">
    <property type="entry name" value="Ricin_B-like_lectins"/>
</dbReference>
<sequence length="192" mass="20834">MKLLALAALLLVPLATAAPAPQDSAPSPSPSPKPPVSYIGRRLLFRMSFGECMKAEGAWDGAKVGISTDCINQTPLMSWDTGAPHTLGEIRLTNTNLCLDAGDWNSRGNGRKVRLRTCGQGANGAQSWWYPTNEKSRVELGGPPPRAHSIPPHSGYCLDLTDGNKRGQLQIWTCYDGNQNQVWALPPWCVHC</sequence>
<dbReference type="Pfam" id="PF00652">
    <property type="entry name" value="Ricin_B_lectin"/>
    <property type="match status" value="1"/>
</dbReference>
<evidence type="ECO:0000259" key="2">
    <source>
        <dbReference type="SMART" id="SM00458"/>
    </source>
</evidence>
<feature type="signal peptide" evidence="1">
    <location>
        <begin position="1"/>
        <end position="17"/>
    </location>
</feature>
<proteinExistence type="predicted"/>